<dbReference type="GO" id="GO:0045292">
    <property type="term" value="P:mRNA cis splicing, via spliceosome"/>
    <property type="evidence" value="ECO:0007669"/>
    <property type="project" value="InterPro"/>
</dbReference>
<dbReference type="InterPro" id="IPR044092">
    <property type="entry name" value="STKc_PRP4"/>
</dbReference>
<evidence type="ECO:0000256" key="9">
    <source>
        <dbReference type="SAM" id="MobiDB-lite"/>
    </source>
</evidence>
<organism evidence="11 12">
    <name type="scientific">Malassezia japonica</name>
    <dbReference type="NCBI Taxonomy" id="223818"/>
    <lineage>
        <taxon>Eukaryota</taxon>
        <taxon>Fungi</taxon>
        <taxon>Dikarya</taxon>
        <taxon>Basidiomycota</taxon>
        <taxon>Ustilaginomycotina</taxon>
        <taxon>Malasseziomycetes</taxon>
        <taxon>Malasseziales</taxon>
        <taxon>Malasseziaceae</taxon>
        <taxon>Malassezia</taxon>
    </lineage>
</organism>
<keyword evidence="6 8" id="KW-0067">ATP-binding</keyword>
<dbReference type="Pfam" id="PF23023">
    <property type="entry name" value="Anti-Pycsar_Apyc1"/>
    <property type="match status" value="1"/>
</dbReference>
<dbReference type="Gene3D" id="3.60.15.10">
    <property type="entry name" value="Ribonuclease Z/Hydroxyacylglutathione hydrolase-like"/>
    <property type="match status" value="1"/>
</dbReference>
<dbReference type="InterPro" id="IPR008271">
    <property type="entry name" value="Ser/Thr_kinase_AS"/>
</dbReference>
<evidence type="ECO:0000313" key="11">
    <source>
        <dbReference type="EMBL" id="WFD37251.1"/>
    </source>
</evidence>
<evidence type="ECO:0000256" key="6">
    <source>
        <dbReference type="ARBA" id="ARBA00022840"/>
    </source>
</evidence>
<dbReference type="RefSeq" id="XP_060120148.1">
    <property type="nucleotide sequence ID" value="XM_060264165.1"/>
</dbReference>
<evidence type="ECO:0000256" key="3">
    <source>
        <dbReference type="ARBA" id="ARBA00022679"/>
    </source>
</evidence>
<sequence length="995" mass="110563">MAPPVIQVRFLGTSTTPLPTRNYSSLLVKIDKHAVMVDCGEGTQRQLFRSSVHAETKLTQIQSILITHLHPDHILGLVPMMFTMMGLSAPAGRDDKPRLELYGPLGLRAHLRTTLSTCYATLSSNYVVHELLWPGQPEYPHDIPHGAPPVFRYVEGDQALPENVRGQERILPLMPPHPNELPGRNIRMDEATCTWPEIGTIAHTGITVSAAPITHRCPTLGYVLTEPLSASQSISPRDLAQLDSNTEALFESQGIRNPRVLLSGLLRSREPLHLPDGSVLYPPPLDRPGRKLCILGDTSDATADLVALDGGRPAGALRGMLDLARGADLLVHECTYASMSDEDMQHAKNTSEAHAKRLQSALLEVDEAETRALSRGHSTPRIAGSFAGLIGARRIALNHFSARIPAPIVATNAPLVAEDQLAPGANYDESLQRFHVMREIERQVTMHWHNTLRREHSGAPCDERATAAYDGLALDVPPQKRKDLDSIYDYEEEPSDEQRLIEERRKRRREILAKHQSAQTGDAPKGNLPTDAPKGDLPTDAPADAPPVSPPALALHKSARHAEALATDQPAEQGAAAPDLSGIEAPKPAVDDCDEYVEIEVDDDDGLVDDMFDLDDTPKPKKTIRVRKDAVPTKAPARTAEPTQTAVGLQDNWDDPDGYYRVILGEKLDKGRYQVFAILGRGMFSGVVRARDLHHNSREVAIKIVRRQETMYKAGMKEIHTLEQLAVQDPDDKKHIVRLYGHFEHRGHLCMVFESLSLNLREIVKRFGKDVGLSLQAVRTYSQQVLVALAHLRHENIMHADIKPDNIMVNETKTLLKLCDLGSASSTNEMEITPYLVSRFYRAPEIILGQPYGCEMDMWSVGCTLYELATGKILFPGKTNNHMLLLMQQLKGRPAAKQLKKCQFAEKHFEDNNTFLSIETDKSTGQELIRRVNTSQPTETLRMRMLPGNTAKELSVDELRQTQQLIDLLNRMLELDPAKRITPLEALAHPFVRAI</sequence>
<dbReference type="Pfam" id="PF00069">
    <property type="entry name" value="Pkinase"/>
    <property type="match status" value="1"/>
</dbReference>
<evidence type="ECO:0000256" key="7">
    <source>
        <dbReference type="ARBA" id="ARBA00023596"/>
    </source>
</evidence>
<evidence type="ECO:0000256" key="2">
    <source>
        <dbReference type="ARBA" id="ARBA00022527"/>
    </source>
</evidence>
<evidence type="ECO:0000256" key="5">
    <source>
        <dbReference type="ARBA" id="ARBA00022777"/>
    </source>
</evidence>
<name>A0AAF0EUM6_9BASI</name>
<dbReference type="GO" id="GO:0005524">
    <property type="term" value="F:ATP binding"/>
    <property type="evidence" value="ECO:0007669"/>
    <property type="project" value="UniProtKB-UniRule"/>
</dbReference>
<accession>A0AAF0EUM6</accession>
<feature type="binding site" evidence="8">
    <location>
        <position position="703"/>
    </location>
    <ligand>
        <name>ATP</name>
        <dbReference type="ChEBI" id="CHEBI:30616"/>
    </ligand>
</feature>
<dbReference type="CDD" id="cd14135">
    <property type="entry name" value="STKc_PRP4"/>
    <property type="match status" value="1"/>
</dbReference>
<evidence type="ECO:0000256" key="4">
    <source>
        <dbReference type="ARBA" id="ARBA00022741"/>
    </source>
</evidence>
<dbReference type="InterPro" id="IPR050494">
    <property type="entry name" value="Ser_Thr_dual-spec_kinase"/>
</dbReference>
<dbReference type="FunFam" id="1.10.510.10:FF:000078">
    <property type="entry name" value="Serine/threonine-protein kinase PRP4 homolog"/>
    <property type="match status" value="1"/>
</dbReference>
<keyword evidence="2 11" id="KW-0723">Serine/threonine-protein kinase</keyword>
<evidence type="ECO:0000256" key="1">
    <source>
        <dbReference type="ARBA" id="ARBA00012513"/>
    </source>
</evidence>
<keyword evidence="4 8" id="KW-0547">Nucleotide-binding</keyword>
<dbReference type="PANTHER" id="PTHR24058">
    <property type="entry name" value="DUAL SPECIFICITY PROTEIN KINASE"/>
    <property type="match status" value="1"/>
</dbReference>
<evidence type="ECO:0000256" key="8">
    <source>
        <dbReference type="PROSITE-ProRule" id="PRU10141"/>
    </source>
</evidence>
<dbReference type="EMBL" id="CP119958">
    <property type="protein sequence ID" value="WFD37251.1"/>
    <property type="molecule type" value="Genomic_DNA"/>
</dbReference>
<feature type="domain" description="Protein kinase" evidence="10">
    <location>
        <begin position="673"/>
        <end position="992"/>
    </location>
</feature>
<dbReference type="Gene3D" id="1.10.510.10">
    <property type="entry name" value="Transferase(Phosphotransferase) domain 1"/>
    <property type="match status" value="1"/>
</dbReference>
<dbReference type="PROSITE" id="PS50011">
    <property type="entry name" value="PROTEIN_KINASE_DOM"/>
    <property type="match status" value="1"/>
</dbReference>
<dbReference type="InterPro" id="IPR017441">
    <property type="entry name" value="Protein_kinase_ATP_BS"/>
</dbReference>
<evidence type="ECO:0000313" key="12">
    <source>
        <dbReference type="Proteomes" id="UP001217754"/>
    </source>
</evidence>
<keyword evidence="3 11" id="KW-0808">Transferase</keyword>
<dbReference type="Proteomes" id="UP001217754">
    <property type="component" value="Chromosome 1"/>
</dbReference>
<dbReference type="SUPFAM" id="SSF56281">
    <property type="entry name" value="Metallo-hydrolase/oxidoreductase"/>
    <property type="match status" value="1"/>
</dbReference>
<dbReference type="GO" id="GO:0004674">
    <property type="term" value="F:protein serine/threonine kinase activity"/>
    <property type="evidence" value="ECO:0007669"/>
    <property type="project" value="UniProtKB-KW"/>
</dbReference>
<comment type="similarity">
    <text evidence="7">Belongs to the protein kinase superfamily. CMGC Ser/Thr protein kinase family.</text>
</comment>
<protein>
    <recommendedName>
        <fullName evidence="1">non-specific serine/threonine protein kinase</fullName>
        <ecNumber evidence="1">2.7.11.1</ecNumber>
    </recommendedName>
</protein>
<dbReference type="Gene3D" id="3.30.200.20">
    <property type="entry name" value="Phosphorylase Kinase, domain 1"/>
    <property type="match status" value="1"/>
</dbReference>
<dbReference type="AlphaFoldDB" id="A0AAF0EUM6"/>
<feature type="region of interest" description="Disordered" evidence="9">
    <location>
        <begin position="514"/>
        <end position="589"/>
    </location>
</feature>
<dbReference type="EC" id="2.7.11.1" evidence="1"/>
<dbReference type="PANTHER" id="PTHR24058:SF103">
    <property type="entry name" value="SERINE_THREONINE-PROTEIN KINASE PRP4 HOMOLOG"/>
    <property type="match status" value="1"/>
</dbReference>
<gene>
    <name evidence="11" type="primary">PRP4</name>
    <name evidence="11" type="ORF">MJAP1_000193</name>
</gene>
<keyword evidence="5 11" id="KW-0418">Kinase</keyword>
<dbReference type="SUPFAM" id="SSF56112">
    <property type="entry name" value="Protein kinase-like (PK-like)"/>
    <property type="match status" value="1"/>
</dbReference>
<dbReference type="InterPro" id="IPR036866">
    <property type="entry name" value="RibonucZ/Hydroxyglut_hydro"/>
</dbReference>
<evidence type="ECO:0000259" key="10">
    <source>
        <dbReference type="PROSITE" id="PS50011"/>
    </source>
</evidence>
<dbReference type="InterPro" id="IPR011009">
    <property type="entry name" value="Kinase-like_dom_sf"/>
</dbReference>
<proteinExistence type="inferred from homology"/>
<dbReference type="SMART" id="SM00220">
    <property type="entry name" value="S_TKc"/>
    <property type="match status" value="1"/>
</dbReference>
<dbReference type="InterPro" id="IPR000719">
    <property type="entry name" value="Prot_kinase_dom"/>
</dbReference>
<dbReference type="PROSITE" id="PS00107">
    <property type="entry name" value="PROTEIN_KINASE_ATP"/>
    <property type="match status" value="1"/>
</dbReference>
<reference evidence="11" key="1">
    <citation type="submission" date="2023-03" db="EMBL/GenBank/DDBJ databases">
        <title>Mating type loci evolution in Malassezia.</title>
        <authorList>
            <person name="Coelho M.A."/>
        </authorList>
    </citation>
    <scope>NUCLEOTIDE SEQUENCE</scope>
    <source>
        <strain evidence="11">CBS 9431</strain>
    </source>
</reference>
<keyword evidence="12" id="KW-1185">Reference proteome</keyword>
<dbReference type="GeneID" id="85223842"/>
<dbReference type="PROSITE" id="PS00108">
    <property type="entry name" value="PROTEIN_KINASE_ST"/>
    <property type="match status" value="1"/>
</dbReference>